<comment type="caution">
    <text evidence="1">The sequence shown here is derived from an EMBL/GenBank/DDBJ whole genome shotgun (WGS) entry which is preliminary data.</text>
</comment>
<gene>
    <name evidence="1" type="ORF">ACFODO_16350</name>
</gene>
<dbReference type="RefSeq" id="WP_378227734.1">
    <property type="nucleotide sequence ID" value="NZ_JBHRSF010000087.1"/>
</dbReference>
<name>A0ABV7BJC5_9GAMM</name>
<evidence type="ECO:0000313" key="1">
    <source>
        <dbReference type="EMBL" id="MFC2996803.1"/>
    </source>
</evidence>
<dbReference type="InterPro" id="IPR058601">
    <property type="entry name" value="Phage_phiTE_015-like"/>
</dbReference>
<reference evidence="2" key="1">
    <citation type="journal article" date="2019" name="Int. J. Syst. Evol. Microbiol.">
        <title>The Global Catalogue of Microorganisms (GCM) 10K type strain sequencing project: providing services to taxonomists for standard genome sequencing and annotation.</title>
        <authorList>
            <consortium name="The Broad Institute Genomics Platform"/>
            <consortium name="The Broad Institute Genome Sequencing Center for Infectious Disease"/>
            <person name="Wu L."/>
            <person name="Ma J."/>
        </authorList>
    </citation>
    <scope>NUCLEOTIDE SEQUENCE [LARGE SCALE GENOMIC DNA]</scope>
    <source>
        <strain evidence="2">KCTC 62575</strain>
    </source>
</reference>
<dbReference type="EMBL" id="JBHRSF010000087">
    <property type="protein sequence ID" value="MFC2996803.1"/>
    <property type="molecule type" value="Genomic_DNA"/>
</dbReference>
<evidence type="ECO:0000313" key="2">
    <source>
        <dbReference type="Proteomes" id="UP001595455"/>
    </source>
</evidence>
<dbReference type="Proteomes" id="UP001595455">
    <property type="component" value="Unassembled WGS sequence"/>
</dbReference>
<sequence>MDIQKERKAFENWWEAFHNDRQIACDYVEEDNSYSVGYANAQWVAWQAAKAQAIPKLNKCFSYDGNNYEVHDTLAEAKQEAERAIEYFRDRLADQQLDPECDGNFQRVSYGVVLAESGRDGSVNLNNSYK</sequence>
<keyword evidence="2" id="KW-1185">Reference proteome</keyword>
<accession>A0ABV7BJC5</accession>
<organism evidence="1 2">
    <name type="scientific">Acinetobacter sichuanensis</name>
    <dbReference type="NCBI Taxonomy" id="2136183"/>
    <lineage>
        <taxon>Bacteria</taxon>
        <taxon>Pseudomonadati</taxon>
        <taxon>Pseudomonadota</taxon>
        <taxon>Gammaproteobacteria</taxon>
        <taxon>Moraxellales</taxon>
        <taxon>Moraxellaceae</taxon>
        <taxon>Acinetobacter</taxon>
    </lineage>
</organism>
<protein>
    <submittedName>
        <fullName evidence="1">Uncharacterized protein</fullName>
    </submittedName>
</protein>
<dbReference type="Pfam" id="PF26207">
    <property type="entry name" value="Phage_phiTE_015"/>
    <property type="match status" value="1"/>
</dbReference>
<proteinExistence type="predicted"/>